<dbReference type="HOGENOM" id="CLU_1718602_0_0_6"/>
<protein>
    <submittedName>
        <fullName evidence="2">Uncharacterized protein</fullName>
    </submittedName>
</protein>
<dbReference type="EnsemblBacteria" id="ACO80351">
    <property type="protein sequence ID" value="ACO80351"/>
    <property type="gene ID" value="Avin_42240"/>
</dbReference>
<dbReference type="KEGG" id="avn:Avin_42240"/>
<organism evidence="2 3">
    <name type="scientific">Azotobacter vinelandii (strain DJ / ATCC BAA-1303)</name>
    <dbReference type="NCBI Taxonomy" id="322710"/>
    <lineage>
        <taxon>Bacteria</taxon>
        <taxon>Pseudomonadati</taxon>
        <taxon>Pseudomonadota</taxon>
        <taxon>Gammaproteobacteria</taxon>
        <taxon>Pseudomonadales</taxon>
        <taxon>Pseudomonadaceae</taxon>
        <taxon>Azotobacter</taxon>
    </lineage>
</organism>
<name>C1DF22_AZOVD</name>
<dbReference type="AlphaFoldDB" id="C1DF22"/>
<accession>C1DF22</accession>
<feature type="compositionally biased region" description="Low complexity" evidence="1">
    <location>
        <begin position="63"/>
        <end position="85"/>
    </location>
</feature>
<dbReference type="Proteomes" id="UP000002424">
    <property type="component" value="Chromosome"/>
</dbReference>
<gene>
    <name evidence="2" type="ordered locus">Avin_42240</name>
</gene>
<keyword evidence="3" id="KW-1185">Reference proteome</keyword>
<dbReference type="EMBL" id="CP001157">
    <property type="protein sequence ID" value="ACO80351.1"/>
    <property type="molecule type" value="Genomic_DNA"/>
</dbReference>
<feature type="region of interest" description="Disordered" evidence="1">
    <location>
        <begin position="63"/>
        <end position="97"/>
    </location>
</feature>
<sequence length="152" mass="16962">MCIFISREPACVNMSHQDSIRLSDERDCTCERPEPLPITYSNALIFLQGEVRWGSGCTCPAASARRPPGTARPRAALRRSGTARPARGRSRRDRPAATGIRSRRGWWLFSLFLLFLDGPDRTCPVPPPGMHEIHICIHEKPELPHGTGHQGQ</sequence>
<reference evidence="2 3" key="1">
    <citation type="journal article" date="2009" name="J. Bacteriol.">
        <title>Genome sequence of Azotobacter vinelandii, an obligate aerobe specialized to support diverse anaerobic metabolic processes.</title>
        <authorList>
            <person name="Setubal J.C."/>
            <person name="dos Santos P."/>
            <person name="Goldman B.S."/>
            <person name="Ertesvag H."/>
            <person name="Espin G."/>
            <person name="Rubio L.M."/>
            <person name="Valla S."/>
            <person name="Almeida N.F."/>
            <person name="Balasubramanian D."/>
            <person name="Cromes L."/>
            <person name="Curatti L."/>
            <person name="Du Z."/>
            <person name="Godsy E."/>
            <person name="Goodner B."/>
            <person name="Hellner-Burris K."/>
            <person name="Hernandez J.A."/>
            <person name="Houmiel K."/>
            <person name="Imperial J."/>
            <person name="Kennedy C."/>
            <person name="Larson T.J."/>
            <person name="Latreille P."/>
            <person name="Ligon L.S."/>
            <person name="Lu J."/>
            <person name="Maerk M."/>
            <person name="Miller N.M."/>
            <person name="Norton S."/>
            <person name="O'Carroll I.P."/>
            <person name="Paulsen I."/>
            <person name="Raulfs E.C."/>
            <person name="Roemer R."/>
            <person name="Rosser J."/>
            <person name="Segura D."/>
            <person name="Slater S."/>
            <person name="Stricklin S.L."/>
            <person name="Studholme D.J."/>
            <person name="Sun J."/>
            <person name="Viana C.J."/>
            <person name="Wallin E."/>
            <person name="Wang B."/>
            <person name="Wheeler C."/>
            <person name="Zhu H."/>
            <person name="Dean D.R."/>
            <person name="Dixon R."/>
            <person name="Wood D."/>
        </authorList>
    </citation>
    <scope>NUCLEOTIDE SEQUENCE [LARGE SCALE GENOMIC DNA]</scope>
    <source>
        <strain evidence="3">DJ / ATCC BAA-1303</strain>
    </source>
</reference>
<evidence type="ECO:0000256" key="1">
    <source>
        <dbReference type="SAM" id="MobiDB-lite"/>
    </source>
</evidence>
<dbReference type="STRING" id="322710.Avin_42240"/>
<evidence type="ECO:0000313" key="3">
    <source>
        <dbReference type="Proteomes" id="UP000002424"/>
    </source>
</evidence>
<evidence type="ECO:0000313" key="2">
    <source>
        <dbReference type="EMBL" id="ACO80351.1"/>
    </source>
</evidence>
<proteinExistence type="predicted"/>